<dbReference type="STRING" id="1122204.SAMN05421781_1284"/>
<evidence type="ECO:0000256" key="8">
    <source>
        <dbReference type="ARBA" id="ARBA00022741"/>
    </source>
</evidence>
<evidence type="ECO:0000256" key="14">
    <source>
        <dbReference type="SAM" id="Phobius"/>
    </source>
</evidence>
<dbReference type="RefSeq" id="WP_176967679.1">
    <property type="nucleotide sequence ID" value="NZ_FNNC01000002.1"/>
</dbReference>
<dbReference type="InterPro" id="IPR033463">
    <property type="entry name" value="sCache_3"/>
</dbReference>
<keyword evidence="5" id="KW-0597">Phosphoprotein</keyword>
<evidence type="ECO:0000256" key="12">
    <source>
        <dbReference type="ARBA" id="ARBA00023012"/>
    </source>
</evidence>
<dbReference type="InterPro" id="IPR000014">
    <property type="entry name" value="PAS"/>
</dbReference>
<evidence type="ECO:0000256" key="13">
    <source>
        <dbReference type="ARBA" id="ARBA00023136"/>
    </source>
</evidence>
<dbReference type="InterPro" id="IPR029151">
    <property type="entry name" value="Sensor-like_sf"/>
</dbReference>
<dbReference type="Gene3D" id="1.10.287.130">
    <property type="match status" value="1"/>
</dbReference>
<evidence type="ECO:0000256" key="10">
    <source>
        <dbReference type="ARBA" id="ARBA00022840"/>
    </source>
</evidence>
<evidence type="ECO:0000259" key="15">
    <source>
        <dbReference type="PROSITE" id="PS50109"/>
    </source>
</evidence>
<organism evidence="16 17">
    <name type="scientific">Marinococcus luteus</name>
    <dbReference type="NCBI Taxonomy" id="1122204"/>
    <lineage>
        <taxon>Bacteria</taxon>
        <taxon>Bacillati</taxon>
        <taxon>Bacillota</taxon>
        <taxon>Bacilli</taxon>
        <taxon>Bacillales</taxon>
        <taxon>Bacillaceae</taxon>
        <taxon>Marinococcus</taxon>
    </lineage>
</organism>
<dbReference type="Pfam" id="PF02518">
    <property type="entry name" value="HATPase_c"/>
    <property type="match status" value="1"/>
</dbReference>
<keyword evidence="4" id="KW-1003">Cell membrane</keyword>
<evidence type="ECO:0000256" key="1">
    <source>
        <dbReference type="ARBA" id="ARBA00000085"/>
    </source>
</evidence>
<name>A0A1H2T9Q3_9BACI</name>
<evidence type="ECO:0000256" key="5">
    <source>
        <dbReference type="ARBA" id="ARBA00022553"/>
    </source>
</evidence>
<dbReference type="PANTHER" id="PTHR44936">
    <property type="entry name" value="SENSOR PROTEIN CREC"/>
    <property type="match status" value="1"/>
</dbReference>
<dbReference type="Proteomes" id="UP000199488">
    <property type="component" value="Unassembled WGS sequence"/>
</dbReference>
<evidence type="ECO:0000256" key="11">
    <source>
        <dbReference type="ARBA" id="ARBA00022989"/>
    </source>
</evidence>
<proteinExistence type="predicted"/>
<protein>
    <recommendedName>
        <fullName evidence="3">histidine kinase</fullName>
        <ecNumber evidence="3">2.7.13.3</ecNumber>
    </recommendedName>
</protein>
<dbReference type="GO" id="GO:0000155">
    <property type="term" value="F:phosphorelay sensor kinase activity"/>
    <property type="evidence" value="ECO:0007669"/>
    <property type="project" value="InterPro"/>
</dbReference>
<dbReference type="CDD" id="cd18773">
    <property type="entry name" value="PDC1_HK_sensor"/>
    <property type="match status" value="1"/>
</dbReference>
<dbReference type="InterPro" id="IPR016120">
    <property type="entry name" value="Sig_transdc_His_kin_SpoOB"/>
</dbReference>
<keyword evidence="10" id="KW-0067">ATP-binding</keyword>
<dbReference type="Gene3D" id="3.30.565.10">
    <property type="entry name" value="Histidine kinase-like ATPase, C-terminal domain"/>
    <property type="match status" value="1"/>
</dbReference>
<dbReference type="PRINTS" id="PR00344">
    <property type="entry name" value="BCTRLSENSOR"/>
</dbReference>
<evidence type="ECO:0000256" key="6">
    <source>
        <dbReference type="ARBA" id="ARBA00022679"/>
    </source>
</evidence>
<dbReference type="FunFam" id="3.30.450.20:FF:000018">
    <property type="entry name" value="Sensor histidine kinase DcuS"/>
    <property type="match status" value="1"/>
</dbReference>
<dbReference type="SMART" id="SM00387">
    <property type="entry name" value="HATPase_c"/>
    <property type="match status" value="1"/>
</dbReference>
<dbReference type="GO" id="GO:0005886">
    <property type="term" value="C:plasma membrane"/>
    <property type="evidence" value="ECO:0007669"/>
    <property type="project" value="UniProtKB-SubCell"/>
</dbReference>
<dbReference type="GO" id="GO:0005524">
    <property type="term" value="F:ATP binding"/>
    <property type="evidence" value="ECO:0007669"/>
    <property type="project" value="UniProtKB-KW"/>
</dbReference>
<reference evidence="16 17" key="1">
    <citation type="submission" date="2016-10" db="EMBL/GenBank/DDBJ databases">
        <authorList>
            <person name="de Groot N.N."/>
        </authorList>
    </citation>
    <scope>NUCLEOTIDE SEQUENCE [LARGE SCALE GENOMIC DNA]</scope>
    <source>
        <strain evidence="16 17">DSM 23126</strain>
    </source>
</reference>
<dbReference type="Gene3D" id="3.30.450.20">
    <property type="entry name" value="PAS domain"/>
    <property type="match status" value="2"/>
</dbReference>
<keyword evidence="6" id="KW-0808">Transferase</keyword>
<comment type="subcellular location">
    <subcellularLocation>
        <location evidence="2">Cell membrane</location>
        <topology evidence="2">Multi-pass membrane protein</topology>
    </subcellularLocation>
</comment>
<dbReference type="InterPro" id="IPR050980">
    <property type="entry name" value="2C_sensor_his_kinase"/>
</dbReference>
<dbReference type="SUPFAM" id="SSF55890">
    <property type="entry name" value="Sporulation response regulatory protein Spo0B"/>
    <property type="match status" value="1"/>
</dbReference>
<dbReference type="PANTHER" id="PTHR44936:SF10">
    <property type="entry name" value="SENSOR PROTEIN RSTB"/>
    <property type="match status" value="1"/>
</dbReference>
<comment type="catalytic activity">
    <reaction evidence="1">
        <text>ATP + protein L-histidine = ADP + protein N-phospho-L-histidine.</text>
        <dbReference type="EC" id="2.7.13.3"/>
    </reaction>
</comment>
<dbReference type="AlphaFoldDB" id="A0A1H2T9Q3"/>
<dbReference type="InterPro" id="IPR004358">
    <property type="entry name" value="Sig_transdc_His_kin-like_C"/>
</dbReference>
<dbReference type="SUPFAM" id="SSF55785">
    <property type="entry name" value="PYP-like sensor domain (PAS domain)"/>
    <property type="match status" value="1"/>
</dbReference>
<keyword evidence="12" id="KW-0902">Two-component regulatory system</keyword>
<dbReference type="Pfam" id="PF14689">
    <property type="entry name" value="SPOB_a"/>
    <property type="match status" value="1"/>
</dbReference>
<keyword evidence="13 14" id="KW-0472">Membrane</keyword>
<dbReference type="Pfam" id="PF17203">
    <property type="entry name" value="sCache_3_2"/>
    <property type="match status" value="1"/>
</dbReference>
<evidence type="ECO:0000313" key="17">
    <source>
        <dbReference type="Proteomes" id="UP000199488"/>
    </source>
</evidence>
<dbReference type="CDD" id="cd00130">
    <property type="entry name" value="PAS"/>
    <property type="match status" value="1"/>
</dbReference>
<evidence type="ECO:0000256" key="3">
    <source>
        <dbReference type="ARBA" id="ARBA00012438"/>
    </source>
</evidence>
<dbReference type="InterPro" id="IPR005467">
    <property type="entry name" value="His_kinase_dom"/>
</dbReference>
<evidence type="ECO:0000256" key="4">
    <source>
        <dbReference type="ARBA" id="ARBA00022475"/>
    </source>
</evidence>
<gene>
    <name evidence="16" type="ORF">SAMN05421781_1284</name>
</gene>
<evidence type="ECO:0000256" key="7">
    <source>
        <dbReference type="ARBA" id="ARBA00022692"/>
    </source>
</evidence>
<dbReference type="Pfam" id="PF13188">
    <property type="entry name" value="PAS_8"/>
    <property type="match status" value="1"/>
</dbReference>
<dbReference type="EMBL" id="FNNC01000002">
    <property type="protein sequence ID" value="SDW40014.1"/>
    <property type="molecule type" value="Genomic_DNA"/>
</dbReference>
<dbReference type="SMART" id="SM00091">
    <property type="entry name" value="PAS"/>
    <property type="match status" value="1"/>
</dbReference>
<dbReference type="SUPFAM" id="SSF55874">
    <property type="entry name" value="ATPase domain of HSP90 chaperone/DNA topoisomerase II/histidine kinase"/>
    <property type="match status" value="1"/>
</dbReference>
<keyword evidence="8" id="KW-0547">Nucleotide-binding</keyword>
<dbReference type="InterPro" id="IPR003594">
    <property type="entry name" value="HATPase_dom"/>
</dbReference>
<evidence type="ECO:0000313" key="16">
    <source>
        <dbReference type="EMBL" id="SDW40014.1"/>
    </source>
</evidence>
<sequence length="524" mass="57614">MQTKIMFLVVGLVAFITISSFGVFAYLEYNDIEEELGDKALSTATYIASSPVVQGAYASEDPSSVLQPYAERVRKQAGAEFVVLGDTEGTRYAHPDEWKIGESMVGGDNARALEQGQSYVSTATGTRGPSLRGKAPVRDEDGDIVGIVSVGFLLEDVRAAIWERFGLLFMLALVLLALGVIGSMVVSRNIRKDMFGLEPHEIGQLYQEKESVLTAIREGIIAIDTDGRITMMNESARNMLAINGVIEGRNIHHVLPDSEMPKVLKHGRPEYDQELMLRGAPYIVNREPITIDGQLVGVVSSFRDKTEMMQMANTLSDIQRYSDSLRSQNHEYLNKLYALSGYLHLRKYDEAVQLVEEETSQQRKTHSVVFQQIHDPTVQAILTGKAARASEKKTAFHIDSESRLGALPDHIQKVQLVSILGNLIDNAIDSATGCPSPEVTFFVTELEDEIMFEVVDNGPGLPEGVDITSQGASTKSGDQPRGYGLSIVERTINELEGMLEFGNNENQGAYFTVYLPKTLPQGGS</sequence>
<feature type="transmembrane region" description="Helical" evidence="14">
    <location>
        <begin position="165"/>
        <end position="186"/>
    </location>
</feature>
<dbReference type="EC" id="2.7.13.3" evidence="3"/>
<dbReference type="PROSITE" id="PS50109">
    <property type="entry name" value="HIS_KIN"/>
    <property type="match status" value="1"/>
</dbReference>
<keyword evidence="11 14" id="KW-1133">Transmembrane helix</keyword>
<evidence type="ECO:0000256" key="9">
    <source>
        <dbReference type="ARBA" id="ARBA00022777"/>
    </source>
</evidence>
<keyword evidence="9 16" id="KW-0418">Kinase</keyword>
<dbReference type="InterPro" id="IPR035965">
    <property type="entry name" value="PAS-like_dom_sf"/>
</dbReference>
<dbReference type="SUPFAM" id="SSF103190">
    <property type="entry name" value="Sensory domain-like"/>
    <property type="match status" value="1"/>
</dbReference>
<accession>A0A1H2T9Q3</accession>
<keyword evidence="17" id="KW-1185">Reference proteome</keyword>
<evidence type="ECO:0000256" key="2">
    <source>
        <dbReference type="ARBA" id="ARBA00004651"/>
    </source>
</evidence>
<feature type="domain" description="Histidine kinase" evidence="15">
    <location>
        <begin position="415"/>
        <end position="519"/>
    </location>
</feature>
<keyword evidence="7 14" id="KW-0812">Transmembrane</keyword>
<dbReference type="InterPro" id="IPR036890">
    <property type="entry name" value="HATPase_C_sf"/>
</dbReference>
<dbReference type="InterPro" id="IPR039506">
    <property type="entry name" value="SPOB_a"/>
</dbReference>